<keyword evidence="18" id="KW-1185">Reference proteome</keyword>
<keyword evidence="8" id="KW-0770">Synapse</keyword>
<dbReference type="SUPFAM" id="SSF49265">
    <property type="entry name" value="Fibronectin type III"/>
    <property type="match status" value="3"/>
</dbReference>
<dbReference type="GO" id="GO:0045202">
    <property type="term" value="C:synapse"/>
    <property type="evidence" value="ECO:0007669"/>
    <property type="project" value="UniProtKB-SubCell"/>
</dbReference>
<feature type="compositionally biased region" description="Polar residues" evidence="13">
    <location>
        <begin position="1900"/>
        <end position="1910"/>
    </location>
</feature>
<dbReference type="Pfam" id="PF07679">
    <property type="entry name" value="I-set"/>
    <property type="match status" value="4"/>
</dbReference>
<feature type="domain" description="Ig-like" evidence="15">
    <location>
        <begin position="417"/>
        <end position="514"/>
    </location>
</feature>
<evidence type="ECO:0000256" key="9">
    <source>
        <dbReference type="ARBA" id="ARBA00023136"/>
    </source>
</evidence>
<dbReference type="FunFam" id="2.60.40.10:FF:000093">
    <property type="entry name" value="Down syndrome cell adhesion molecule, isoform B"/>
    <property type="match status" value="1"/>
</dbReference>
<evidence type="ECO:0000259" key="15">
    <source>
        <dbReference type="PROSITE" id="PS50835"/>
    </source>
</evidence>
<feature type="domain" description="Ig-like" evidence="15">
    <location>
        <begin position="1436"/>
        <end position="1525"/>
    </location>
</feature>
<dbReference type="SMART" id="SM00406">
    <property type="entry name" value="IGv"/>
    <property type="match status" value="2"/>
</dbReference>
<evidence type="ECO:0000256" key="5">
    <source>
        <dbReference type="ARBA" id="ARBA00022889"/>
    </source>
</evidence>
<dbReference type="PROSITE" id="PS50853">
    <property type="entry name" value="FN3"/>
    <property type="match status" value="6"/>
</dbReference>
<dbReference type="OMA" id="NFRWERN"/>
<evidence type="ECO:0000256" key="4">
    <source>
        <dbReference type="ARBA" id="ARBA00022737"/>
    </source>
</evidence>
<feature type="domain" description="Fibronectin type-III" evidence="16">
    <location>
        <begin position="1630"/>
        <end position="1733"/>
    </location>
</feature>
<dbReference type="Pfam" id="PF00041">
    <property type="entry name" value="fn3"/>
    <property type="match status" value="5"/>
</dbReference>
<dbReference type="GO" id="GO:0016020">
    <property type="term" value="C:membrane"/>
    <property type="evidence" value="ECO:0007669"/>
    <property type="project" value="UniProtKB-SubCell"/>
</dbReference>
<evidence type="ECO:0000313" key="17">
    <source>
        <dbReference type="EMBL" id="TRY70745.1"/>
    </source>
</evidence>
<feature type="domain" description="Ig-like" evidence="15">
    <location>
        <begin position="926"/>
        <end position="1019"/>
    </location>
</feature>
<name>A0A553NZ92_TIGCA</name>
<dbReference type="Gene3D" id="2.60.40.10">
    <property type="entry name" value="Immunoglobulins"/>
    <property type="match status" value="16"/>
</dbReference>
<dbReference type="InterPro" id="IPR036116">
    <property type="entry name" value="FN3_sf"/>
</dbReference>
<dbReference type="InterPro" id="IPR013098">
    <property type="entry name" value="Ig_I-set"/>
</dbReference>
<dbReference type="EMBL" id="VCGU01000009">
    <property type="protein sequence ID" value="TRY70745.1"/>
    <property type="molecule type" value="Genomic_DNA"/>
</dbReference>
<dbReference type="FunFam" id="2.60.40.10:FF:000017">
    <property type="entry name" value="Down syndrome cell adhesion molecule b"/>
    <property type="match status" value="1"/>
</dbReference>
<feature type="domain" description="Ig-like" evidence="15">
    <location>
        <begin position="109"/>
        <end position="210"/>
    </location>
</feature>
<feature type="region of interest" description="Disordered" evidence="13">
    <location>
        <begin position="1900"/>
        <end position="1919"/>
    </location>
</feature>
<keyword evidence="7 14" id="KW-1133">Transmembrane helix</keyword>
<feature type="domain" description="Fibronectin type-III" evidence="16">
    <location>
        <begin position="1127"/>
        <end position="1235"/>
    </location>
</feature>
<dbReference type="FunFam" id="2.60.40.10:FF:000028">
    <property type="entry name" value="Neuronal cell adhesion molecule"/>
    <property type="match status" value="1"/>
</dbReference>
<evidence type="ECO:0000313" key="18">
    <source>
        <dbReference type="Proteomes" id="UP000318571"/>
    </source>
</evidence>
<feature type="region of interest" description="Disordered" evidence="13">
    <location>
        <begin position="1"/>
        <end position="41"/>
    </location>
</feature>
<comment type="caution">
    <text evidence="17">The sequence shown here is derived from an EMBL/GenBank/DDBJ whole genome shotgun (WGS) entry which is preliminary data.</text>
</comment>
<dbReference type="STRING" id="6832.A0A553NZ92"/>
<dbReference type="Pfam" id="PF13927">
    <property type="entry name" value="Ig_3"/>
    <property type="match status" value="4"/>
</dbReference>
<keyword evidence="11" id="KW-0393">Immunoglobulin domain</keyword>
<dbReference type="InterPro" id="IPR003598">
    <property type="entry name" value="Ig_sub2"/>
</dbReference>
<feature type="domain" description="Ig-like" evidence="15">
    <location>
        <begin position="534"/>
        <end position="629"/>
    </location>
</feature>
<dbReference type="FunFam" id="2.60.40.10:FF:000032">
    <property type="entry name" value="palladin isoform X1"/>
    <property type="match status" value="2"/>
</dbReference>
<evidence type="ECO:0000256" key="12">
    <source>
        <dbReference type="ARBA" id="ARBA00034103"/>
    </source>
</evidence>
<accession>A0A553NZ92</accession>
<organism evidence="17 18">
    <name type="scientific">Tigriopus californicus</name>
    <name type="common">Marine copepod</name>
    <dbReference type="NCBI Taxonomy" id="6832"/>
    <lineage>
        <taxon>Eukaryota</taxon>
        <taxon>Metazoa</taxon>
        <taxon>Ecdysozoa</taxon>
        <taxon>Arthropoda</taxon>
        <taxon>Crustacea</taxon>
        <taxon>Multicrustacea</taxon>
        <taxon>Hexanauplia</taxon>
        <taxon>Copepoda</taxon>
        <taxon>Harpacticoida</taxon>
        <taxon>Harpacticidae</taxon>
        <taxon>Tigriopus</taxon>
    </lineage>
</organism>
<dbReference type="FunFam" id="2.60.40.10:FF:000104">
    <property type="entry name" value="Down syndrome cell adhesion molecule b"/>
    <property type="match status" value="1"/>
</dbReference>
<evidence type="ECO:0000256" key="13">
    <source>
        <dbReference type="SAM" id="MobiDB-lite"/>
    </source>
</evidence>
<dbReference type="PANTHER" id="PTHR44170">
    <property type="entry name" value="PROTEIN SIDEKICK"/>
    <property type="match status" value="1"/>
</dbReference>
<dbReference type="PANTHER" id="PTHR44170:SF54">
    <property type="entry name" value="FI24025P1"/>
    <property type="match status" value="1"/>
</dbReference>
<feature type="domain" description="Ig-like" evidence="15">
    <location>
        <begin position="325"/>
        <end position="410"/>
    </location>
</feature>
<protein>
    <recommendedName>
        <fullName evidence="19">Down syndrome cell adhesion molecule-like protein Dscam2</fullName>
    </recommendedName>
</protein>
<dbReference type="SMART" id="SM00408">
    <property type="entry name" value="IGc2"/>
    <property type="match status" value="8"/>
</dbReference>
<dbReference type="SMART" id="SM00409">
    <property type="entry name" value="IG"/>
    <property type="match status" value="9"/>
</dbReference>
<dbReference type="Pfam" id="PF25059">
    <property type="entry name" value="FN3_DSCAM-DSCAML_C"/>
    <property type="match status" value="1"/>
</dbReference>
<dbReference type="InterPro" id="IPR007110">
    <property type="entry name" value="Ig-like_dom"/>
</dbReference>
<keyword evidence="5" id="KW-0130">Cell adhesion</keyword>
<evidence type="ECO:0000256" key="7">
    <source>
        <dbReference type="ARBA" id="ARBA00022989"/>
    </source>
</evidence>
<keyword evidence="3" id="KW-0732">Signal</keyword>
<feature type="region of interest" description="Disordered" evidence="13">
    <location>
        <begin position="1849"/>
        <end position="1876"/>
    </location>
</feature>
<dbReference type="FunFam" id="2.60.40.10:FF:000333">
    <property type="entry name" value="Down syndrome cell adhesion molecule"/>
    <property type="match status" value="1"/>
</dbReference>
<feature type="compositionally biased region" description="Gly residues" evidence="13">
    <location>
        <begin position="1814"/>
        <end position="1826"/>
    </location>
</feature>
<keyword evidence="10" id="KW-1015">Disulfide bond</keyword>
<dbReference type="GO" id="GO:0009653">
    <property type="term" value="P:anatomical structure morphogenesis"/>
    <property type="evidence" value="ECO:0007669"/>
    <property type="project" value="UniProtKB-ARBA"/>
</dbReference>
<comment type="subcellular location">
    <subcellularLocation>
        <location evidence="1">Membrane</location>
        <topology evidence="1">Single-pass type I membrane protein</topology>
    </subcellularLocation>
    <subcellularLocation>
        <location evidence="12">Synapse</location>
    </subcellularLocation>
</comment>
<dbReference type="InterPro" id="IPR056754">
    <property type="entry name" value="DSCAM/DSCAML_C"/>
</dbReference>
<keyword evidence="9 14" id="KW-0472">Membrane</keyword>
<sequence>MVWREGKGSHLKTTRCSRSKSPEEMVVSGRDDPKRGPYWNGPRAKTEVSRIKHGSISIPKRESYLGLEWVHPGRISLVAKGWKSNFMILFLAFFVAPVVVIPMGVNAVPKLHFIEEPSQDVRFSKSTGISIRCVAVGDPDPTLEWRVLPSGSALTSAQLASALLSLSEDNTTLTFHPFSAERYSSQIHAQRFQCAATSSNVGTIVSAPVNVRAVVDQDYELQVYPSYAYLGNTAVVKCLMPPYVKEFLEVSTWMWGSELITSDIEQGGRFSVFPDGELHIRNVTTRDGSESFRCLAKHKLTGVKTASSIAGRLTVQNILEAGTIPVRIPSTRSHIRAKVGTTAELPCVGIGLPVPKYTWFRNGHQIFPDPQRGMKMFSGSLLLSNVSEEDHGAWTCRVENPLGSEETTITLHVYSDVRVLIQPERQRVDVGIEARLLCAVEGFPLSSITWLRNGLPLPPRRMDSSSNAIRTPIQISGDKKALLIKSVARKDRGMYQCFVGANPLGTPYEERGLAGDWEIFAHASALLELGDSIPVVLPTFHERVIEPGRPLTLECSATGTPRPNIRWLLDGTPLTFDTSASFSLTLTNETSSRARLSLRISRMRLDQGGFYKCEASNYLGHATRAKRVDVYGPPYVRPMEERSVVAEADAWFHCPYSGYPIQRISWSKDGEPLPTNERQALFANGSLRINHVVRNDAGHYVCEAFNSKGERAKSKLEVKVMVAPRIEPFQFKSGLQERGRTRVVCTTSLGDLPISFAWYFNDEPLTQSNDEGISINTFDDFTSSLSFPNLRTTHSGNYTCVAKNAAAKAYHSATLMVNIPPKWMAFPLDQNVMLGSPVSLDCKVTGIPPPSITWSKSIEDSQTTGDGSRAKFQDIYTIMSNFRVHPNGTLMLSDATAENEGKYLCKADNGVGEPVSKLAELTINVPATFAVTLENQSITVGTKSAAIECPVSGDNPITVEWTRNGMPILLSDPRMKIKEEPLSNGLLSKLVLPKVRREDTASFVCSASNAFGSSQRIVHLIVQEPPEVPIGLSVVSFSSRTVNLTWIPPYDGRSPITAYLVEYKKAFRPWNEAESHTCSGLSDWTELHTLKPASLYHLRLIGINAIGRSNPTPPIVISTKEEAPEGPPNNVAGQANGSQALFVTWEPPDTNLQHGEILGYYLGYKVTNSSDPYRYQTLEITKFEDFGIEHHKARKLELHITHLKKYTQYSIVVQAYNRMGAGPKHHEIILSTDEDVPSSPPRSVQCTALSSTSLLIMWSPPPVKDMNGKLQEYRVAYRPLREWEEQVEIHEQSTMQQQITLYGLEKYQNYSVQVVASTHVGQGLKSRSIYCRTKEDVPSSPANIKAIASDQNTVLISWIPPEYPNGDLTHYSVFMKTMESGRQFTQHFEVYPPNTMFSVRGLNQNQPYSFWVTASTLPGEGPESEIVAETPQTPLPASIASFSQKVTHALKEEVRLFCTSVGQPKPINSWSFNERELLPNPRIRLESSNTVLRILAVQMNDVGNYSCSAQNHFGQDQITYQLVVKLSRNNGVPPAPPKLNVLDTSSNSIILGWMPSADGGSPLLAYNLHYHCEFGDWDRVEVHPDTLNYTFRSLKCGANYQFYIQAVNDFGVGERTETISAYTLGEAPIPPRTKSLIAANSTYIALNLSSWLNGGCPISSFVVEYRKQIDVLLYRGKTEWHLVNNNVRSDIKEFLILDLSPETKYELKITAHNAAGSTVEEYDFTTLTFSGATVAPELVIHSEYSGLFFTNPAVIIPLFLTIVIVAVVMTLLIHHFRKNIMSEAPGMKCHQRSQLLGDDGSHQCMPSLPHPQNEGGGGGGGGGPGGSAVEGAYNAISYSNYPATSTFGTTTVNGNGRTGRRARGSMHSKSPPQPMADESYQAQMIMNTLRRQQLYHQQFESRSNDLSNDPYQRPPNNNTLTRLNNLQHVERHPLPSQDLQPQYFNNAYGHDAISQSNLDSVDPSSVESEPSVALMDMNNSSWIPMQSLYSAHKL</sequence>
<keyword evidence="4" id="KW-0677">Repeat</keyword>
<keyword evidence="6" id="KW-0524">Neurogenesis</keyword>
<feature type="compositionally biased region" description="Basic residues" evidence="13">
    <location>
        <begin position="9"/>
        <end position="18"/>
    </location>
</feature>
<feature type="domain" description="Fibronectin type-III" evidence="16">
    <location>
        <begin position="1025"/>
        <end position="1122"/>
    </location>
</feature>
<dbReference type="GO" id="GO:0098609">
    <property type="term" value="P:cell-cell adhesion"/>
    <property type="evidence" value="ECO:0007669"/>
    <property type="project" value="TreeGrafter"/>
</dbReference>
<dbReference type="InterPro" id="IPR003961">
    <property type="entry name" value="FN3_dom"/>
</dbReference>
<dbReference type="InterPro" id="IPR013106">
    <property type="entry name" value="Ig_V-set"/>
</dbReference>
<dbReference type="CDD" id="cd00096">
    <property type="entry name" value="Ig"/>
    <property type="match status" value="3"/>
</dbReference>
<evidence type="ECO:0008006" key="19">
    <source>
        <dbReference type="Google" id="ProtNLM"/>
    </source>
</evidence>
<dbReference type="GO" id="GO:0007399">
    <property type="term" value="P:nervous system development"/>
    <property type="evidence" value="ECO:0007669"/>
    <property type="project" value="UniProtKB-KW"/>
</dbReference>
<dbReference type="Proteomes" id="UP000318571">
    <property type="component" value="Chromosome 9"/>
</dbReference>
<gene>
    <name evidence="17" type="ORF">TCAL_04830</name>
</gene>
<evidence type="ECO:0000256" key="3">
    <source>
        <dbReference type="ARBA" id="ARBA00022729"/>
    </source>
</evidence>
<dbReference type="SUPFAM" id="SSF48726">
    <property type="entry name" value="Immunoglobulin"/>
    <property type="match status" value="9"/>
</dbReference>
<reference evidence="17 18" key="1">
    <citation type="journal article" date="2018" name="Nat. Ecol. Evol.">
        <title>Genomic signatures of mitonuclear coevolution across populations of Tigriopus californicus.</title>
        <authorList>
            <person name="Barreto F.S."/>
            <person name="Watson E.T."/>
            <person name="Lima T.G."/>
            <person name="Willett C.S."/>
            <person name="Edmands S."/>
            <person name="Li W."/>
            <person name="Burton R.S."/>
        </authorList>
    </citation>
    <scope>NUCLEOTIDE SEQUENCE [LARGE SCALE GENOMIC DNA]</scope>
    <source>
        <strain evidence="17 18">San Diego</strain>
    </source>
</reference>
<proteinExistence type="predicted"/>
<evidence type="ECO:0000256" key="10">
    <source>
        <dbReference type="ARBA" id="ARBA00023157"/>
    </source>
</evidence>
<feature type="region of interest" description="Disordered" evidence="13">
    <location>
        <begin position="1792"/>
        <end position="1826"/>
    </location>
</feature>
<dbReference type="InterPro" id="IPR036179">
    <property type="entry name" value="Ig-like_dom_sf"/>
</dbReference>
<evidence type="ECO:0000256" key="11">
    <source>
        <dbReference type="ARBA" id="ARBA00023319"/>
    </source>
</evidence>
<dbReference type="InterPro" id="IPR003599">
    <property type="entry name" value="Ig_sub"/>
</dbReference>
<feature type="transmembrane region" description="Helical" evidence="14">
    <location>
        <begin position="1754"/>
        <end position="1773"/>
    </location>
</feature>
<feature type="domain" description="Fibronectin type-III" evidence="16">
    <location>
        <begin position="1533"/>
        <end position="1626"/>
    </location>
</feature>
<dbReference type="CDD" id="cd00063">
    <property type="entry name" value="FN3"/>
    <property type="match status" value="6"/>
</dbReference>
<feature type="domain" description="Fibronectin type-III" evidence="16">
    <location>
        <begin position="1240"/>
        <end position="1336"/>
    </location>
</feature>
<evidence type="ECO:0000256" key="14">
    <source>
        <dbReference type="SAM" id="Phobius"/>
    </source>
</evidence>
<evidence type="ECO:0000256" key="6">
    <source>
        <dbReference type="ARBA" id="ARBA00022902"/>
    </source>
</evidence>
<evidence type="ECO:0000259" key="16">
    <source>
        <dbReference type="PROSITE" id="PS50853"/>
    </source>
</evidence>
<dbReference type="SMART" id="SM00060">
    <property type="entry name" value="FN3"/>
    <property type="match status" value="6"/>
</dbReference>
<feature type="domain" description="Ig-like" evidence="15">
    <location>
        <begin position="634"/>
        <end position="719"/>
    </location>
</feature>
<dbReference type="PROSITE" id="PS50835">
    <property type="entry name" value="IG_LIKE"/>
    <property type="match status" value="9"/>
</dbReference>
<feature type="domain" description="Ig-like" evidence="15">
    <location>
        <begin position="821"/>
        <end position="922"/>
    </location>
</feature>
<evidence type="ECO:0000256" key="1">
    <source>
        <dbReference type="ARBA" id="ARBA00004479"/>
    </source>
</evidence>
<dbReference type="GO" id="GO:0030154">
    <property type="term" value="P:cell differentiation"/>
    <property type="evidence" value="ECO:0007669"/>
    <property type="project" value="UniProtKB-ARBA"/>
</dbReference>
<feature type="domain" description="Ig-like" evidence="15">
    <location>
        <begin position="724"/>
        <end position="816"/>
    </location>
</feature>
<keyword evidence="2 14" id="KW-0812">Transmembrane</keyword>
<evidence type="ECO:0000256" key="2">
    <source>
        <dbReference type="ARBA" id="ARBA00022692"/>
    </source>
</evidence>
<feature type="transmembrane region" description="Helical" evidence="14">
    <location>
        <begin position="86"/>
        <end position="105"/>
    </location>
</feature>
<evidence type="ECO:0000256" key="8">
    <source>
        <dbReference type="ARBA" id="ARBA00023018"/>
    </source>
</evidence>
<feature type="domain" description="Fibronectin type-III" evidence="16">
    <location>
        <begin position="1340"/>
        <end position="1436"/>
    </location>
</feature>
<dbReference type="InterPro" id="IPR013783">
    <property type="entry name" value="Ig-like_fold"/>
</dbReference>